<evidence type="ECO:0000313" key="2">
    <source>
        <dbReference type="EMBL" id="KAL2634757.1"/>
    </source>
</evidence>
<organism evidence="2 3">
    <name type="scientific">Riccia fluitans</name>
    <dbReference type="NCBI Taxonomy" id="41844"/>
    <lineage>
        <taxon>Eukaryota</taxon>
        <taxon>Viridiplantae</taxon>
        <taxon>Streptophyta</taxon>
        <taxon>Embryophyta</taxon>
        <taxon>Marchantiophyta</taxon>
        <taxon>Marchantiopsida</taxon>
        <taxon>Marchantiidae</taxon>
        <taxon>Marchantiales</taxon>
        <taxon>Ricciaceae</taxon>
        <taxon>Riccia</taxon>
    </lineage>
</organism>
<name>A0ABD1YVG0_9MARC</name>
<evidence type="ECO:0000256" key="1">
    <source>
        <dbReference type="SAM" id="MobiDB-lite"/>
    </source>
</evidence>
<reference evidence="2 3" key="1">
    <citation type="submission" date="2024-09" db="EMBL/GenBank/DDBJ databases">
        <title>Chromosome-scale assembly of Riccia fluitans.</title>
        <authorList>
            <person name="Paukszto L."/>
            <person name="Sawicki J."/>
            <person name="Karawczyk K."/>
            <person name="Piernik-Szablinska J."/>
            <person name="Szczecinska M."/>
            <person name="Mazdziarz M."/>
        </authorList>
    </citation>
    <scope>NUCLEOTIDE SEQUENCE [LARGE SCALE GENOMIC DNA]</scope>
    <source>
        <strain evidence="2">Rf_01</strain>
        <tissue evidence="2">Aerial parts of the thallus</tissue>
    </source>
</reference>
<dbReference type="Proteomes" id="UP001605036">
    <property type="component" value="Unassembled WGS sequence"/>
</dbReference>
<accession>A0ABD1YVG0</accession>
<dbReference type="AlphaFoldDB" id="A0ABD1YVG0"/>
<feature type="region of interest" description="Disordered" evidence="1">
    <location>
        <begin position="53"/>
        <end position="87"/>
    </location>
</feature>
<proteinExistence type="predicted"/>
<keyword evidence="3" id="KW-1185">Reference proteome</keyword>
<protein>
    <submittedName>
        <fullName evidence="2">Uncharacterized protein</fullName>
    </submittedName>
</protein>
<evidence type="ECO:0000313" key="3">
    <source>
        <dbReference type="Proteomes" id="UP001605036"/>
    </source>
</evidence>
<comment type="caution">
    <text evidence="2">The sequence shown here is derived from an EMBL/GenBank/DDBJ whole genome shotgun (WGS) entry which is preliminary data.</text>
</comment>
<sequence length="120" mass="12852">MAITSQATRIKRNHTLGIVGAEEATSARFRTAKASLHPVVVFGVCGCRQPQTPKTPGIVGAEEATSTRSTATNTEDPTHCGGGRSYFNQIPHREGISACSRGLRRGCRYERRGHANSNGD</sequence>
<dbReference type="EMBL" id="JBHFFA010000003">
    <property type="protein sequence ID" value="KAL2634757.1"/>
    <property type="molecule type" value="Genomic_DNA"/>
</dbReference>
<feature type="compositionally biased region" description="Low complexity" evidence="1">
    <location>
        <begin position="61"/>
        <end position="75"/>
    </location>
</feature>
<gene>
    <name evidence="2" type="ORF">R1flu_006236</name>
</gene>